<dbReference type="EMBL" id="MU826833">
    <property type="protein sequence ID" value="KAJ7372986.1"/>
    <property type="molecule type" value="Genomic_DNA"/>
</dbReference>
<dbReference type="PANTHER" id="PTHR10519:SF20">
    <property type="entry name" value="G-PROTEIN COUPLED RECEPTOR 156-RELATED"/>
    <property type="match status" value="1"/>
</dbReference>
<dbReference type="PANTHER" id="PTHR10519">
    <property type="entry name" value="GABA-B RECEPTOR"/>
    <property type="match status" value="1"/>
</dbReference>
<keyword evidence="7 12" id="KW-0472">Membrane</keyword>
<keyword evidence="3 12" id="KW-0812">Transmembrane</keyword>
<keyword evidence="8" id="KW-0675">Receptor</keyword>
<name>A0A9X0CRP6_9CNID</name>
<keyword evidence="6" id="KW-0297">G-protein coupled receptor</keyword>
<dbReference type="Gene3D" id="3.40.50.2300">
    <property type="match status" value="2"/>
</dbReference>
<dbReference type="PRINTS" id="PR01176">
    <property type="entry name" value="GABABRECEPTR"/>
</dbReference>
<evidence type="ECO:0000313" key="15">
    <source>
        <dbReference type="EMBL" id="KAJ7372986.1"/>
    </source>
</evidence>
<evidence type="ECO:0000256" key="13">
    <source>
        <dbReference type="SAM" id="SignalP"/>
    </source>
</evidence>
<keyword evidence="9" id="KW-0325">Glycoprotein</keyword>
<feature type="chain" id="PRO_5040767143" description="Gamma-aminobutyric acid type B receptor subunit 2" evidence="13">
    <location>
        <begin position="24"/>
        <end position="529"/>
    </location>
</feature>
<reference evidence="15" key="1">
    <citation type="submission" date="2023-01" db="EMBL/GenBank/DDBJ databases">
        <title>Genome assembly of the deep-sea coral Lophelia pertusa.</title>
        <authorList>
            <person name="Herrera S."/>
            <person name="Cordes E."/>
        </authorList>
    </citation>
    <scope>NUCLEOTIDE SEQUENCE</scope>
    <source>
        <strain evidence="15">USNM1676648</strain>
        <tissue evidence="15">Polyp</tissue>
    </source>
</reference>
<dbReference type="Pfam" id="PF01094">
    <property type="entry name" value="ANF_receptor"/>
    <property type="match status" value="1"/>
</dbReference>
<evidence type="ECO:0000256" key="1">
    <source>
        <dbReference type="ARBA" id="ARBA00004651"/>
    </source>
</evidence>
<evidence type="ECO:0000313" key="16">
    <source>
        <dbReference type="Proteomes" id="UP001163046"/>
    </source>
</evidence>
<comment type="caution">
    <text evidence="15">The sequence shown here is derived from an EMBL/GenBank/DDBJ whole genome shotgun (WGS) entry which is preliminary data.</text>
</comment>
<gene>
    <name evidence="15" type="ORF">OS493_015455</name>
</gene>
<keyword evidence="16" id="KW-1185">Reference proteome</keyword>
<dbReference type="InterPro" id="IPR002455">
    <property type="entry name" value="GPCR3_GABA-B"/>
</dbReference>
<evidence type="ECO:0000256" key="9">
    <source>
        <dbReference type="ARBA" id="ARBA00023180"/>
    </source>
</evidence>
<dbReference type="GO" id="GO:0007214">
    <property type="term" value="P:gamma-aminobutyric acid signaling pathway"/>
    <property type="evidence" value="ECO:0007669"/>
    <property type="project" value="TreeGrafter"/>
</dbReference>
<keyword evidence="2" id="KW-1003">Cell membrane</keyword>
<dbReference type="GO" id="GO:0038039">
    <property type="term" value="C:G protein-coupled receptor heterodimeric complex"/>
    <property type="evidence" value="ECO:0007669"/>
    <property type="project" value="TreeGrafter"/>
</dbReference>
<accession>A0A9X0CRP6</accession>
<evidence type="ECO:0000256" key="6">
    <source>
        <dbReference type="ARBA" id="ARBA00023040"/>
    </source>
</evidence>
<evidence type="ECO:0000256" key="5">
    <source>
        <dbReference type="ARBA" id="ARBA00022989"/>
    </source>
</evidence>
<dbReference type="GO" id="GO:0004965">
    <property type="term" value="F:G protein-coupled GABA receptor activity"/>
    <property type="evidence" value="ECO:0007669"/>
    <property type="project" value="InterPro"/>
</dbReference>
<evidence type="ECO:0000256" key="3">
    <source>
        <dbReference type="ARBA" id="ARBA00022692"/>
    </source>
</evidence>
<proteinExistence type="predicted"/>
<evidence type="ECO:0000256" key="4">
    <source>
        <dbReference type="ARBA" id="ARBA00022729"/>
    </source>
</evidence>
<evidence type="ECO:0000256" key="12">
    <source>
        <dbReference type="SAM" id="Phobius"/>
    </source>
</evidence>
<feature type="domain" description="Receptor ligand binding region" evidence="14">
    <location>
        <begin position="72"/>
        <end position="424"/>
    </location>
</feature>
<protein>
    <recommendedName>
        <fullName evidence="11">Gamma-aminobutyric acid type B receptor subunit 2</fullName>
    </recommendedName>
</protein>
<dbReference type="SUPFAM" id="SSF53822">
    <property type="entry name" value="Periplasmic binding protein-like I"/>
    <property type="match status" value="1"/>
</dbReference>
<evidence type="ECO:0000256" key="2">
    <source>
        <dbReference type="ARBA" id="ARBA00022475"/>
    </source>
</evidence>
<keyword evidence="10" id="KW-0807">Transducer</keyword>
<dbReference type="InterPro" id="IPR028082">
    <property type="entry name" value="Peripla_BP_I"/>
</dbReference>
<dbReference type="OrthoDB" id="5970885at2759"/>
<dbReference type="InterPro" id="IPR001828">
    <property type="entry name" value="ANF_lig-bd_rcpt"/>
</dbReference>
<evidence type="ECO:0000256" key="7">
    <source>
        <dbReference type="ARBA" id="ARBA00023136"/>
    </source>
</evidence>
<feature type="transmembrane region" description="Helical" evidence="12">
    <location>
        <begin position="483"/>
        <end position="513"/>
    </location>
</feature>
<dbReference type="Proteomes" id="UP001163046">
    <property type="component" value="Unassembled WGS sequence"/>
</dbReference>
<evidence type="ECO:0000259" key="14">
    <source>
        <dbReference type="Pfam" id="PF01094"/>
    </source>
</evidence>
<keyword evidence="5 12" id="KW-1133">Transmembrane helix</keyword>
<organism evidence="15 16">
    <name type="scientific">Desmophyllum pertusum</name>
    <dbReference type="NCBI Taxonomy" id="174260"/>
    <lineage>
        <taxon>Eukaryota</taxon>
        <taxon>Metazoa</taxon>
        <taxon>Cnidaria</taxon>
        <taxon>Anthozoa</taxon>
        <taxon>Hexacorallia</taxon>
        <taxon>Scleractinia</taxon>
        <taxon>Caryophylliina</taxon>
        <taxon>Caryophylliidae</taxon>
        <taxon>Desmophyllum</taxon>
    </lineage>
</organism>
<dbReference type="AlphaFoldDB" id="A0A9X0CRP6"/>
<evidence type="ECO:0000256" key="10">
    <source>
        <dbReference type="ARBA" id="ARBA00023224"/>
    </source>
</evidence>
<dbReference type="CDD" id="cd06366">
    <property type="entry name" value="PBP1_GABAb_receptor"/>
    <property type="match status" value="1"/>
</dbReference>
<dbReference type="FunFam" id="3.40.50.2300:FF:000063">
    <property type="entry name" value="Gamma-aminobutyric acid type B receptor subunit"/>
    <property type="match status" value="1"/>
</dbReference>
<sequence>MYLLKFWTFCLVSLTLNPRSSYGFNYTDSIGAEVSFNETHWERATTAGPREKHELHIAGFFDVDSRNGAGSLGAAKMAVEEINSDSRYLEDYKIVLHKRSTKGQLSEGTKVLYDYLHNEPKKIMLLGPFDNDLAKTVAAYAGLPEVGLVQFSYGATDLDLTAMRDQYPLFFRTVPTEFVFNEPRLQFINQFGWKDEIGLIYDASPYYSQISKHLAESLKRNGTNIVANEGFTQDPTVAVQILKDKGAHIIVGTFHHSRAREVFCQAYLNEMYGQNYVWIVTSTPDVNATSDWWAPQSTAKLACTRSQMETALDYHFTFYYKNEINATLVSGKTTDQFFTDYTQRIPPSFRSTYAPFAYEAMWAIAATLERVRPILVDWRMELHDLGYGRRMVSELLKEEAVEVHFTGPSGVVAFDENGNRKCKVFIQQFRKSIGSKEVGVYDYNPPTLTLKGNSRGNSSPAVLEYVHWPAGQPYQSKASTDSWLYITLPLFISWSLISGFVLVCCVLCFSYAFNFSTTQSHLSLWLLSH</sequence>
<comment type="subcellular location">
    <subcellularLocation>
        <location evidence="1">Cell membrane</location>
        <topology evidence="1">Multi-pass membrane protein</topology>
    </subcellularLocation>
</comment>
<evidence type="ECO:0000256" key="8">
    <source>
        <dbReference type="ARBA" id="ARBA00023170"/>
    </source>
</evidence>
<feature type="signal peptide" evidence="13">
    <location>
        <begin position="1"/>
        <end position="23"/>
    </location>
</feature>
<keyword evidence="4 13" id="KW-0732">Signal</keyword>
<evidence type="ECO:0000256" key="11">
    <source>
        <dbReference type="ARBA" id="ARBA00073785"/>
    </source>
</evidence>